<dbReference type="OrthoDB" id="220114at2"/>
<dbReference type="Proteomes" id="UP000295724">
    <property type="component" value="Unassembled WGS sequence"/>
</dbReference>
<dbReference type="EMBL" id="SNZB01000004">
    <property type="protein sequence ID" value="TDR19454.1"/>
    <property type="molecule type" value="Genomic_DNA"/>
</dbReference>
<proteinExistence type="predicted"/>
<evidence type="ECO:0000259" key="1">
    <source>
        <dbReference type="Pfam" id="PF05548"/>
    </source>
</evidence>
<protein>
    <submittedName>
        <fullName evidence="2">Gametolysin peptidase M11</fullName>
    </submittedName>
</protein>
<dbReference type="Pfam" id="PF05548">
    <property type="entry name" value="Peptidase_M11"/>
    <property type="match status" value="1"/>
</dbReference>
<dbReference type="SUPFAM" id="SSF55486">
    <property type="entry name" value="Metalloproteases ('zincins'), catalytic domain"/>
    <property type="match status" value="1"/>
</dbReference>
<sequence length="541" mass="59561">MTNRTGQKTTGRFYNSLDRNFYIYRQRLWVVLILSFNVTVHAKLQTQQNEVFTAETFACTLYQVASQQVDSKHAVSLHCEDDQGLSYEVKGLNAAIKQQYFLANQAIENKLMEGLERMTGIKATHTAQMLNAKSKLRQQLKQAAHPKLMVSHFQWFSDKININDQSNWQVDWDEVAIDAKLKDFSVAEMSNLLAVTEGLVERTALVIHVTANDFSTTATPTSLGDSVFGTDGDAVNLASQYSACSYDQFNFLAAQGQHIVDGVVQLTIDMDVQGISSGTVRNAVVTAGNELFGSLFSQADHIMFALPPNTDGSWIAYASVNGSSSVYNDNWATYVSAQMHELGHNLGMGHSGIGGNEYADTSGMMGYSYSNDDGPLMCFNSAKSSKFGWYNNKELTFFEDDWLIGQGTWSGKVIGLADYDQVAADQYVLLKIHTENGNVNSSSLNINFNRDAGINSGTRIGKDRLMVVSTNSPTGYNTTLLEADLGIGESHTFANYWLSGTDLIITVNDISTDVNGLMYADVEISVDFNILDIIFGNGFDL</sequence>
<reference evidence="2 3" key="1">
    <citation type="submission" date="2019-03" db="EMBL/GenBank/DDBJ databases">
        <title>Genomic Encyclopedia of Type Strains, Phase IV (KMG-IV): sequencing the most valuable type-strain genomes for metagenomic binning, comparative biology and taxonomic classification.</title>
        <authorList>
            <person name="Goeker M."/>
        </authorList>
    </citation>
    <scope>NUCLEOTIDE SEQUENCE [LARGE SCALE GENOMIC DNA]</scope>
    <source>
        <strain evidence="2 3">DSM 25488</strain>
    </source>
</reference>
<organism evidence="2 3">
    <name type="scientific">Marinicella litoralis</name>
    <dbReference type="NCBI Taxonomy" id="644220"/>
    <lineage>
        <taxon>Bacteria</taxon>
        <taxon>Pseudomonadati</taxon>
        <taxon>Pseudomonadota</taxon>
        <taxon>Gammaproteobacteria</taxon>
        <taxon>Lysobacterales</taxon>
        <taxon>Marinicellaceae</taxon>
        <taxon>Marinicella</taxon>
    </lineage>
</organism>
<evidence type="ECO:0000313" key="2">
    <source>
        <dbReference type="EMBL" id="TDR19454.1"/>
    </source>
</evidence>
<evidence type="ECO:0000313" key="3">
    <source>
        <dbReference type="Proteomes" id="UP000295724"/>
    </source>
</evidence>
<keyword evidence="3" id="KW-1185">Reference proteome</keyword>
<gene>
    <name evidence="2" type="ORF">C8D91_2010</name>
</gene>
<dbReference type="InterPro" id="IPR008752">
    <property type="entry name" value="Peptidase_M11"/>
</dbReference>
<comment type="caution">
    <text evidence="2">The sequence shown here is derived from an EMBL/GenBank/DDBJ whole genome shotgun (WGS) entry which is preliminary data.</text>
</comment>
<dbReference type="RefSeq" id="WP_099019906.1">
    <property type="nucleotide sequence ID" value="NZ_NIHB01000004.1"/>
</dbReference>
<feature type="domain" description="Peptidase M11 gametolysin" evidence="1">
    <location>
        <begin position="206"/>
        <end position="391"/>
    </location>
</feature>
<accession>A0A4R6XNC9</accession>
<dbReference type="InterPro" id="IPR024079">
    <property type="entry name" value="MetalloPept_cat_dom_sf"/>
</dbReference>
<dbReference type="GO" id="GO:0008237">
    <property type="term" value="F:metallopeptidase activity"/>
    <property type="evidence" value="ECO:0007669"/>
    <property type="project" value="InterPro"/>
</dbReference>
<dbReference type="AlphaFoldDB" id="A0A4R6XNC9"/>
<name>A0A4R6XNC9_9GAMM</name>
<dbReference type="Gene3D" id="3.40.390.10">
    <property type="entry name" value="Collagenase (Catalytic Domain)"/>
    <property type="match status" value="1"/>
</dbReference>